<evidence type="ECO:0000313" key="3">
    <source>
        <dbReference type="Proteomes" id="UP000033900"/>
    </source>
</evidence>
<dbReference type="AlphaFoldDB" id="A0A0M2HMA9"/>
<keyword evidence="1" id="KW-0812">Transmembrane</keyword>
<dbReference type="PATRIC" id="fig|273678.4.peg.1457"/>
<gene>
    <name evidence="2" type="ORF">RS84_01459</name>
</gene>
<proteinExistence type="predicted"/>
<dbReference type="EMBL" id="JYJB01000008">
    <property type="protein sequence ID" value="KJL47831.1"/>
    <property type="molecule type" value="Genomic_DNA"/>
</dbReference>
<dbReference type="OrthoDB" id="9909005at2"/>
<feature type="transmembrane region" description="Helical" evidence="1">
    <location>
        <begin position="282"/>
        <end position="298"/>
    </location>
</feature>
<name>A0A0M2HMA9_9MICO</name>
<keyword evidence="3" id="KW-1185">Reference proteome</keyword>
<evidence type="ECO:0000256" key="1">
    <source>
        <dbReference type="SAM" id="Phobius"/>
    </source>
</evidence>
<feature type="transmembrane region" description="Helical" evidence="1">
    <location>
        <begin position="104"/>
        <end position="128"/>
    </location>
</feature>
<sequence length="362" mass="39130">MKKNAHDSRHPSAPGLVSIWILWPVLTLLFGSIPFVVVLVLSTGARPLIADYWAAISSIGEWLAPAFANGFSALQTVGMLLVAAAAFTGLAGDWQSVPLRARRLIRPLSTVCLVTIAAIGVFAGPVIIHAPESASSMILLWMCSWAVMLFALGVSEIAPLRRQMILARARHVRALRLLGTDALTGTPKTSSFVIALVTVFGISIATTYATSGIVALVIGHLWPLNPVMLLLAYATFVGHVGWTMRADRTQSTALRRVGTFIILLGGVIGVFFGAALMAVPPAGIAFIALSVSWTFVLLRPGTLTRLWPYRVISATITSRALTALDEQTIRIRKAWEREHRLSVAAVPRRGLREMILSWLASR</sequence>
<accession>A0A0M2HMA9</accession>
<comment type="caution">
    <text evidence="2">The sequence shown here is derived from an EMBL/GenBank/DDBJ whole genome shotgun (WGS) entry which is preliminary data.</text>
</comment>
<feature type="transmembrane region" description="Helical" evidence="1">
    <location>
        <begin position="257"/>
        <end position="276"/>
    </location>
</feature>
<dbReference type="RefSeq" id="WP_045257115.1">
    <property type="nucleotide sequence ID" value="NZ_JYJB01000008.1"/>
</dbReference>
<feature type="transmembrane region" description="Helical" evidence="1">
    <location>
        <begin position="20"/>
        <end position="41"/>
    </location>
</feature>
<reference evidence="2 3" key="1">
    <citation type="submission" date="2015-02" db="EMBL/GenBank/DDBJ databases">
        <title>Draft genome sequences of ten Microbacterium spp. with emphasis on heavy metal contaminated environments.</title>
        <authorList>
            <person name="Corretto E."/>
        </authorList>
    </citation>
    <scope>NUCLEOTIDE SEQUENCE [LARGE SCALE GENOMIC DNA]</scope>
    <source>
        <strain evidence="2 3">SA35</strain>
    </source>
</reference>
<keyword evidence="1" id="KW-0472">Membrane</keyword>
<dbReference type="Proteomes" id="UP000033900">
    <property type="component" value="Unassembled WGS sequence"/>
</dbReference>
<keyword evidence="1" id="KW-1133">Transmembrane helix</keyword>
<feature type="transmembrane region" description="Helical" evidence="1">
    <location>
        <begin position="73"/>
        <end position="92"/>
    </location>
</feature>
<organism evidence="2 3">
    <name type="scientific">Microbacterium hydrocarbonoxydans</name>
    <dbReference type="NCBI Taxonomy" id="273678"/>
    <lineage>
        <taxon>Bacteria</taxon>
        <taxon>Bacillati</taxon>
        <taxon>Actinomycetota</taxon>
        <taxon>Actinomycetes</taxon>
        <taxon>Micrococcales</taxon>
        <taxon>Microbacteriaceae</taxon>
        <taxon>Microbacterium</taxon>
    </lineage>
</organism>
<feature type="transmembrane region" description="Helical" evidence="1">
    <location>
        <begin position="134"/>
        <end position="154"/>
    </location>
</feature>
<evidence type="ECO:0000313" key="2">
    <source>
        <dbReference type="EMBL" id="KJL47831.1"/>
    </source>
</evidence>
<feature type="transmembrane region" description="Helical" evidence="1">
    <location>
        <begin position="192"/>
        <end position="218"/>
    </location>
</feature>
<feature type="transmembrane region" description="Helical" evidence="1">
    <location>
        <begin position="224"/>
        <end position="245"/>
    </location>
</feature>
<protein>
    <submittedName>
        <fullName evidence="2">Uncharacterized protein</fullName>
    </submittedName>
</protein>